<protein>
    <recommendedName>
        <fullName evidence="1">Gfo/Idh/MocA-like oxidoreductase N-terminal domain-containing protein</fullName>
    </recommendedName>
</protein>
<dbReference type="PANTHER" id="PTHR43377:SF1">
    <property type="entry name" value="BILIVERDIN REDUCTASE A"/>
    <property type="match status" value="1"/>
</dbReference>
<name>A0A6P1W2Q5_9BACT</name>
<dbReference type="InterPro" id="IPR036291">
    <property type="entry name" value="NAD(P)-bd_dom_sf"/>
</dbReference>
<dbReference type="PANTHER" id="PTHR43377">
    <property type="entry name" value="BILIVERDIN REDUCTASE A"/>
    <property type="match status" value="1"/>
</dbReference>
<dbReference type="InterPro" id="IPR000683">
    <property type="entry name" value="Gfo/Idh/MocA-like_OxRdtase_N"/>
</dbReference>
<evidence type="ECO:0000313" key="2">
    <source>
        <dbReference type="EMBL" id="QHV99703.1"/>
    </source>
</evidence>
<dbReference type="RefSeq" id="WP_162390098.1">
    <property type="nucleotide sequence ID" value="NZ_CP045997.1"/>
</dbReference>
<keyword evidence="3" id="KW-1185">Reference proteome</keyword>
<sequence length="396" mass="45476">MNKPLGPSGEFKKLLRFAGIYGWSRAINKAIARTRPPWLRPLVFIRRKPAISVIGCGQFAFSCVCYYLKKQIGTAFLSAFDTDGQQARSLSRYYGFREVTTTPDALLNNPDLAVLYVVSNHASHTAYAVEGLTRNKIVYVEKPVSVTRQQLVRLCQAVRQSSGQVFAGYNRPYSKAIQLLRKRVDSSSEAAGFSISYVINGHQIPSEHWYRNAEEGTRICGNLGHWIDLTIHLFFWRSIPDWIDIQIAYANPNEPDDDLTVTFTTDRYDIVSILLTSRSEPFEGISEFINIQYNDIIAHIDDFRRLTIWQGAVKKVWRFWPKDVGHQRAVMQPFLENNRNWLEVELSTLLMLFIRDMVLKRQTGLRFNTHQELAGFEADLQSASLLYPPFTHEKNS</sequence>
<accession>A0A6P1W2Q5</accession>
<organism evidence="2 3">
    <name type="scientific">Spirosoma endbachense</name>
    <dbReference type="NCBI Taxonomy" id="2666025"/>
    <lineage>
        <taxon>Bacteria</taxon>
        <taxon>Pseudomonadati</taxon>
        <taxon>Bacteroidota</taxon>
        <taxon>Cytophagia</taxon>
        <taxon>Cytophagales</taxon>
        <taxon>Cytophagaceae</taxon>
        <taxon>Spirosoma</taxon>
    </lineage>
</organism>
<feature type="domain" description="Gfo/Idh/MocA-like oxidoreductase N-terminal" evidence="1">
    <location>
        <begin position="51"/>
        <end position="169"/>
    </location>
</feature>
<dbReference type="Gene3D" id="3.40.50.720">
    <property type="entry name" value="NAD(P)-binding Rossmann-like Domain"/>
    <property type="match status" value="1"/>
</dbReference>
<dbReference type="Proteomes" id="UP000464577">
    <property type="component" value="Chromosome"/>
</dbReference>
<dbReference type="GO" id="GO:0000166">
    <property type="term" value="F:nucleotide binding"/>
    <property type="evidence" value="ECO:0007669"/>
    <property type="project" value="InterPro"/>
</dbReference>
<reference evidence="2 3" key="1">
    <citation type="submission" date="2019-11" db="EMBL/GenBank/DDBJ databases">
        <title>Spirosoma endbachense sp. nov., isolated from a natural salt meadow.</title>
        <authorList>
            <person name="Rojas J."/>
            <person name="Ambika Manirajan B."/>
            <person name="Ratering S."/>
            <person name="Suarez C."/>
            <person name="Geissler-Plaum R."/>
            <person name="Schnell S."/>
        </authorList>
    </citation>
    <scope>NUCLEOTIDE SEQUENCE [LARGE SCALE GENOMIC DNA]</scope>
    <source>
        <strain evidence="2 3">I-24</strain>
    </source>
</reference>
<dbReference type="KEGG" id="senf:GJR95_33910"/>
<gene>
    <name evidence="2" type="ORF">GJR95_33910</name>
</gene>
<dbReference type="EMBL" id="CP045997">
    <property type="protein sequence ID" value="QHV99703.1"/>
    <property type="molecule type" value="Genomic_DNA"/>
</dbReference>
<evidence type="ECO:0000313" key="3">
    <source>
        <dbReference type="Proteomes" id="UP000464577"/>
    </source>
</evidence>
<dbReference type="InterPro" id="IPR051450">
    <property type="entry name" value="Gfo/Idh/MocA_Oxidoreductases"/>
</dbReference>
<evidence type="ECO:0000259" key="1">
    <source>
        <dbReference type="Pfam" id="PF01408"/>
    </source>
</evidence>
<dbReference type="Pfam" id="PF01408">
    <property type="entry name" value="GFO_IDH_MocA"/>
    <property type="match status" value="1"/>
</dbReference>
<dbReference type="AlphaFoldDB" id="A0A6P1W2Q5"/>
<dbReference type="SUPFAM" id="SSF51735">
    <property type="entry name" value="NAD(P)-binding Rossmann-fold domains"/>
    <property type="match status" value="1"/>
</dbReference>
<proteinExistence type="predicted"/>
<dbReference type="Gene3D" id="3.30.360.10">
    <property type="entry name" value="Dihydrodipicolinate Reductase, domain 2"/>
    <property type="match status" value="1"/>
</dbReference>